<dbReference type="Pfam" id="PF03101">
    <property type="entry name" value="FAR1"/>
    <property type="match status" value="1"/>
</dbReference>
<dbReference type="Proteomes" id="UP001141253">
    <property type="component" value="Chromosome 17"/>
</dbReference>
<reference evidence="2" key="1">
    <citation type="submission" date="2022-10" db="EMBL/GenBank/DDBJ databases">
        <authorList>
            <person name="Hyden B.L."/>
            <person name="Feng K."/>
            <person name="Yates T."/>
            <person name="Jawdy S."/>
            <person name="Smart L.B."/>
            <person name="Muchero W."/>
        </authorList>
    </citation>
    <scope>NUCLEOTIDE SEQUENCE</scope>
    <source>
        <tissue evidence="2">Shoot tip</tissue>
    </source>
</reference>
<accession>A0ABQ9B5Q2</accession>
<proteinExistence type="predicted"/>
<keyword evidence="3" id="KW-1185">Reference proteome</keyword>
<comment type="caution">
    <text evidence="2">The sequence shown here is derived from an EMBL/GenBank/DDBJ whole genome shotgun (WGS) entry which is preliminary data.</text>
</comment>
<dbReference type="EMBL" id="JAPFFI010000013">
    <property type="protein sequence ID" value="KAJ6371833.1"/>
    <property type="molecule type" value="Genomic_DNA"/>
</dbReference>
<organism evidence="2 3">
    <name type="scientific">Salix suchowensis</name>
    <dbReference type="NCBI Taxonomy" id="1278906"/>
    <lineage>
        <taxon>Eukaryota</taxon>
        <taxon>Viridiplantae</taxon>
        <taxon>Streptophyta</taxon>
        <taxon>Embryophyta</taxon>
        <taxon>Tracheophyta</taxon>
        <taxon>Spermatophyta</taxon>
        <taxon>Magnoliopsida</taxon>
        <taxon>eudicotyledons</taxon>
        <taxon>Gunneridae</taxon>
        <taxon>Pentapetalae</taxon>
        <taxon>rosids</taxon>
        <taxon>fabids</taxon>
        <taxon>Malpighiales</taxon>
        <taxon>Salicaceae</taxon>
        <taxon>Saliceae</taxon>
        <taxon>Salix</taxon>
    </lineage>
</organism>
<reference evidence="2" key="2">
    <citation type="journal article" date="2023" name="Int. J. Mol. Sci.">
        <title>De Novo Assembly and Annotation of 11 Diverse Shrub Willow (Salix) Genomes Reveals Novel Gene Organization in Sex-Linked Regions.</title>
        <authorList>
            <person name="Hyden B."/>
            <person name="Feng K."/>
            <person name="Yates T.B."/>
            <person name="Jawdy S."/>
            <person name="Cereghino C."/>
            <person name="Smart L.B."/>
            <person name="Muchero W."/>
        </authorList>
    </citation>
    <scope>NUCLEOTIDE SEQUENCE</scope>
    <source>
        <tissue evidence="2">Shoot tip</tissue>
    </source>
</reference>
<name>A0ABQ9B5Q2_9ROSI</name>
<sequence>MAVDVDERVDMAESSIGNELVEHGGELAEHEGDDMVVEPHEGMVFDSEDAAKIFYDEYARQIGFVMRVMSCRRSERDGRILARRLGCNKEGYCVSIRGKFGNVRKPRPSTREGCKAMIHVKFDKSGKWDEKDKKIQELTAELRNKKRLCATYQEQLAAFVKIVEDHSEKLSKKVKKCCRKSKRI</sequence>
<gene>
    <name evidence="2" type="ORF">OIU77_002197</name>
</gene>
<dbReference type="PANTHER" id="PTHR46328:SF17">
    <property type="entry name" value="FAR-RED IMPAIRED RESPONSIVE (FAR1) FAMILY PROTEIN"/>
    <property type="match status" value="1"/>
</dbReference>
<dbReference type="InterPro" id="IPR004330">
    <property type="entry name" value="FAR1_DNA_bnd_dom"/>
</dbReference>
<dbReference type="PANTHER" id="PTHR46328">
    <property type="entry name" value="FAR-RED IMPAIRED RESPONSIVE (FAR1) FAMILY PROTEIN-RELATED"/>
    <property type="match status" value="1"/>
</dbReference>
<evidence type="ECO:0000259" key="1">
    <source>
        <dbReference type="Pfam" id="PF03101"/>
    </source>
</evidence>
<protein>
    <recommendedName>
        <fullName evidence="1">FAR1 domain-containing protein</fullName>
    </recommendedName>
</protein>
<feature type="domain" description="FAR1" evidence="1">
    <location>
        <begin position="54"/>
        <end position="129"/>
    </location>
</feature>
<evidence type="ECO:0000313" key="2">
    <source>
        <dbReference type="EMBL" id="KAJ6371833.1"/>
    </source>
</evidence>
<evidence type="ECO:0000313" key="3">
    <source>
        <dbReference type="Proteomes" id="UP001141253"/>
    </source>
</evidence>